<dbReference type="Gene3D" id="3.40.1440.10">
    <property type="entry name" value="GIY-YIG endonuclease"/>
    <property type="match status" value="1"/>
</dbReference>
<evidence type="ECO:0000313" key="11">
    <source>
        <dbReference type="EMBL" id="MCY6371266.1"/>
    </source>
</evidence>
<dbReference type="InterPro" id="IPR000305">
    <property type="entry name" value="GIY-YIG_endonuc"/>
</dbReference>
<reference evidence="11" key="1">
    <citation type="submission" date="2022-12" db="EMBL/GenBank/DDBJ databases">
        <authorList>
            <person name="Wang J."/>
        </authorList>
    </citation>
    <scope>NUCLEOTIDE SEQUENCE</scope>
    <source>
        <strain evidence="11">HY-42-06</strain>
    </source>
</reference>
<evidence type="ECO:0000259" key="9">
    <source>
        <dbReference type="PROSITE" id="PS50164"/>
    </source>
</evidence>
<feature type="domain" description="UvrC family homology region profile" evidence="10">
    <location>
        <begin position="266"/>
        <end position="497"/>
    </location>
</feature>
<dbReference type="InterPro" id="IPR036876">
    <property type="entry name" value="UVR_dom_sf"/>
</dbReference>
<dbReference type="SMART" id="SM00465">
    <property type="entry name" value="GIYc"/>
    <property type="match status" value="1"/>
</dbReference>
<dbReference type="InterPro" id="IPR001943">
    <property type="entry name" value="UVR_dom"/>
</dbReference>
<dbReference type="PROSITE" id="PS50165">
    <property type="entry name" value="UVRC"/>
    <property type="match status" value="1"/>
</dbReference>
<comment type="subcellular location">
    <subcellularLocation>
        <location evidence="7">Cytoplasm</location>
    </subcellularLocation>
</comment>
<feature type="domain" description="UVR" evidence="8">
    <location>
        <begin position="204"/>
        <end position="239"/>
    </location>
</feature>
<dbReference type="Pfam" id="PF22920">
    <property type="entry name" value="UvrC_RNaseH"/>
    <property type="match status" value="1"/>
</dbReference>
<organism evidence="11 12">
    <name type="scientific">Clostridium ganghwense</name>
    <dbReference type="NCBI Taxonomy" id="312089"/>
    <lineage>
        <taxon>Bacteria</taxon>
        <taxon>Bacillati</taxon>
        <taxon>Bacillota</taxon>
        <taxon>Clostridia</taxon>
        <taxon>Eubacteriales</taxon>
        <taxon>Clostridiaceae</taxon>
        <taxon>Clostridium</taxon>
    </lineage>
</organism>
<name>A0ABT4CT95_9CLOT</name>
<keyword evidence="1 7" id="KW-0963">Cytoplasm</keyword>
<dbReference type="Pfam" id="PF08459">
    <property type="entry name" value="UvrC_RNaseH_dom"/>
    <property type="match status" value="1"/>
</dbReference>
<dbReference type="InterPro" id="IPR001162">
    <property type="entry name" value="UvrC_RNase_H_dom"/>
</dbReference>
<dbReference type="PANTHER" id="PTHR30562">
    <property type="entry name" value="UVRC/OXIDOREDUCTASE"/>
    <property type="match status" value="1"/>
</dbReference>
<proteinExistence type="inferred from homology"/>
<dbReference type="Gene3D" id="3.30.420.340">
    <property type="entry name" value="UvrC, RNAse H endonuclease domain"/>
    <property type="match status" value="1"/>
</dbReference>
<dbReference type="SUPFAM" id="SSF47781">
    <property type="entry name" value="RuvA domain 2-like"/>
    <property type="match status" value="1"/>
</dbReference>
<dbReference type="InterPro" id="IPR038476">
    <property type="entry name" value="UvrC_RNase_H_dom_sf"/>
</dbReference>
<dbReference type="RefSeq" id="WP_268050136.1">
    <property type="nucleotide sequence ID" value="NZ_JAPQES010000004.1"/>
</dbReference>
<comment type="caution">
    <text evidence="11">The sequence shown here is derived from an EMBL/GenBank/DDBJ whole genome shotgun (WGS) entry which is preliminary data.</text>
</comment>
<keyword evidence="3 7" id="KW-0228">DNA excision</keyword>
<dbReference type="InterPro" id="IPR047296">
    <property type="entry name" value="GIY-YIG_UvrC_Cho"/>
</dbReference>
<dbReference type="HAMAP" id="MF_00203">
    <property type="entry name" value="UvrC"/>
    <property type="match status" value="1"/>
</dbReference>
<keyword evidence="6 7" id="KW-0742">SOS response</keyword>
<sequence>MFDFKYQLKMLPDKSGVYLMKNSLGEVIYVGKAKILKNRVKQYFQNSKNHSSKVKAMVKNIAEFEYIVTDSEIEALILECNLIKKYRPRYNVLLKDDKHYPFIKITTNEDFPRVFVTRIRVKDGAKYFGPYPETSAVNETIELIKKIFPIRTCRKVIKENGDRIKPCLNYHINLCKAPCAGYISKDEYTQIIKELIDLLTGKGNQIVNDLRKQMNEAAENLEFEKAASLRDKVMAIDKIRERQKIILSNFENEDLINVYSDGEDWCSQVFFVRNGKIIGREHFILENNIFDNKGEIISNFIKEFYGGTAFIPKNIYVPESGELELLEEWLSSKRGAKVQIKVPKKGKKKKLLGMVEENAKITLEQFKLKLKREKEFHGNSLSELAEILELDEIPHRIEAYDISNIQGVDSVGTMVVFDEGKPKNSDYRRFRIKSIKGANDYESMREILTRRFEHGLSEIREIQERELLLSGAKFSVFPDLILMDGGKGQVNIALEVLKEYNINIPVCGMVKDDKHKTRGLVYNNKELKIKYNSKVMNLITRIQDEVHRFAITYHRSLRDKRVLHSILEDIPNVGAKRRKELLKKFGSIENIKKASYNELLSTESINEKAARSILDYFHKNK</sequence>
<dbReference type="NCBIfam" id="TIGR00194">
    <property type="entry name" value="uvrC"/>
    <property type="match status" value="1"/>
</dbReference>
<dbReference type="InterPro" id="IPR010994">
    <property type="entry name" value="RuvA_2-like"/>
</dbReference>
<dbReference type="Pfam" id="PF02151">
    <property type="entry name" value="UVR"/>
    <property type="match status" value="1"/>
</dbReference>
<evidence type="ECO:0000313" key="12">
    <source>
        <dbReference type="Proteomes" id="UP001079657"/>
    </source>
</evidence>
<dbReference type="InterPro" id="IPR004791">
    <property type="entry name" value="UvrC"/>
</dbReference>
<evidence type="ECO:0000256" key="4">
    <source>
        <dbReference type="ARBA" id="ARBA00022881"/>
    </source>
</evidence>
<dbReference type="Pfam" id="PF01541">
    <property type="entry name" value="GIY-YIG"/>
    <property type="match status" value="1"/>
</dbReference>
<feature type="domain" description="GIY-YIG" evidence="9">
    <location>
        <begin position="13"/>
        <end position="92"/>
    </location>
</feature>
<dbReference type="Pfam" id="PF12826">
    <property type="entry name" value="HHH_2"/>
    <property type="match status" value="1"/>
</dbReference>
<accession>A0ABT4CT95</accession>
<comment type="similarity">
    <text evidence="7">Belongs to the UvrC family.</text>
</comment>
<dbReference type="PANTHER" id="PTHR30562:SF1">
    <property type="entry name" value="UVRABC SYSTEM PROTEIN C"/>
    <property type="match status" value="1"/>
</dbReference>
<evidence type="ECO:0000256" key="2">
    <source>
        <dbReference type="ARBA" id="ARBA00022763"/>
    </source>
</evidence>
<evidence type="ECO:0000259" key="8">
    <source>
        <dbReference type="PROSITE" id="PS50151"/>
    </source>
</evidence>
<evidence type="ECO:0000256" key="1">
    <source>
        <dbReference type="ARBA" id="ARBA00022490"/>
    </source>
</evidence>
<dbReference type="Gene3D" id="1.10.150.20">
    <property type="entry name" value="5' to 3' exonuclease, C-terminal subdomain"/>
    <property type="match status" value="1"/>
</dbReference>
<dbReference type="InterPro" id="IPR050066">
    <property type="entry name" value="UvrABC_protein_C"/>
</dbReference>
<evidence type="ECO:0000256" key="3">
    <source>
        <dbReference type="ARBA" id="ARBA00022769"/>
    </source>
</evidence>
<evidence type="ECO:0000259" key="10">
    <source>
        <dbReference type="PROSITE" id="PS50165"/>
    </source>
</evidence>
<evidence type="ECO:0000256" key="6">
    <source>
        <dbReference type="ARBA" id="ARBA00023236"/>
    </source>
</evidence>
<protein>
    <recommendedName>
        <fullName evidence="7">UvrABC system protein C</fullName>
        <shortName evidence="7">Protein UvrC</shortName>
    </recommendedName>
    <alternativeName>
        <fullName evidence="7">Excinuclease ABC subunit C</fullName>
    </alternativeName>
</protein>
<evidence type="ECO:0000256" key="7">
    <source>
        <dbReference type="HAMAP-Rule" id="MF_00203"/>
    </source>
</evidence>
<evidence type="ECO:0000256" key="5">
    <source>
        <dbReference type="ARBA" id="ARBA00023204"/>
    </source>
</evidence>
<keyword evidence="5 7" id="KW-0234">DNA repair</keyword>
<keyword evidence="2 7" id="KW-0227">DNA damage</keyword>
<dbReference type="Gene3D" id="4.10.860.10">
    <property type="entry name" value="UVR domain"/>
    <property type="match status" value="1"/>
</dbReference>
<gene>
    <name evidence="7 11" type="primary">uvrC</name>
    <name evidence="11" type="ORF">OXH55_11520</name>
</gene>
<dbReference type="PROSITE" id="PS50164">
    <property type="entry name" value="GIY_YIG"/>
    <property type="match status" value="1"/>
</dbReference>
<keyword evidence="12" id="KW-1185">Reference proteome</keyword>
<comment type="subunit">
    <text evidence="7">Interacts with UvrB in an incision complex.</text>
</comment>
<dbReference type="NCBIfam" id="NF001824">
    <property type="entry name" value="PRK00558.1-5"/>
    <property type="match status" value="1"/>
</dbReference>
<dbReference type="SUPFAM" id="SSF46600">
    <property type="entry name" value="C-terminal UvrC-binding domain of UvrB"/>
    <property type="match status" value="1"/>
</dbReference>
<dbReference type="SUPFAM" id="SSF82771">
    <property type="entry name" value="GIY-YIG endonuclease"/>
    <property type="match status" value="1"/>
</dbReference>
<dbReference type="EMBL" id="JAPQES010000004">
    <property type="protein sequence ID" value="MCY6371266.1"/>
    <property type="molecule type" value="Genomic_DNA"/>
</dbReference>
<comment type="function">
    <text evidence="7">The UvrABC repair system catalyzes the recognition and processing of DNA lesions. UvrC both incises the 5' and 3' sides of the lesion. The N-terminal half is responsible for the 3' incision and the C-terminal half is responsible for the 5' incision.</text>
</comment>
<dbReference type="InterPro" id="IPR041663">
    <property type="entry name" value="DisA/LigA_HHH"/>
</dbReference>
<keyword evidence="4 7" id="KW-0267">Excision nuclease</keyword>
<dbReference type="InterPro" id="IPR035901">
    <property type="entry name" value="GIY-YIG_endonuc_sf"/>
</dbReference>
<dbReference type="CDD" id="cd10434">
    <property type="entry name" value="GIY-YIG_UvrC_Cho"/>
    <property type="match status" value="1"/>
</dbReference>
<dbReference type="Proteomes" id="UP001079657">
    <property type="component" value="Unassembled WGS sequence"/>
</dbReference>
<dbReference type="PROSITE" id="PS50151">
    <property type="entry name" value="UVR"/>
    <property type="match status" value="1"/>
</dbReference>